<dbReference type="Pfam" id="PF13529">
    <property type="entry name" value="Peptidase_C39_2"/>
    <property type="match status" value="1"/>
</dbReference>
<protein>
    <submittedName>
        <fullName evidence="3">C39 family peptidase</fullName>
    </submittedName>
</protein>
<proteinExistence type="predicted"/>
<feature type="domain" description="Peptidase C39-like" evidence="2">
    <location>
        <begin position="34"/>
        <end position="113"/>
    </location>
</feature>
<evidence type="ECO:0000313" key="3">
    <source>
        <dbReference type="EMBL" id="MFC6660477.1"/>
    </source>
</evidence>
<gene>
    <name evidence="3" type="ORF">ACFP90_08985</name>
</gene>
<accession>A0ABW1ZJN4</accession>
<organism evidence="3 4">
    <name type="scientific">Deinococcus multiflagellatus</name>
    <dbReference type="NCBI Taxonomy" id="1656887"/>
    <lineage>
        <taxon>Bacteria</taxon>
        <taxon>Thermotogati</taxon>
        <taxon>Deinococcota</taxon>
        <taxon>Deinococci</taxon>
        <taxon>Deinococcales</taxon>
        <taxon>Deinococcaceae</taxon>
        <taxon>Deinococcus</taxon>
    </lineage>
</organism>
<evidence type="ECO:0000256" key="1">
    <source>
        <dbReference type="SAM" id="MobiDB-lite"/>
    </source>
</evidence>
<dbReference type="InterPro" id="IPR039564">
    <property type="entry name" value="Peptidase_C39-like"/>
</dbReference>
<dbReference type="Gene3D" id="3.90.70.10">
    <property type="entry name" value="Cysteine proteinases"/>
    <property type="match status" value="1"/>
</dbReference>
<feature type="compositionally biased region" description="Pro residues" evidence="1">
    <location>
        <begin position="1"/>
        <end position="21"/>
    </location>
</feature>
<evidence type="ECO:0000313" key="4">
    <source>
        <dbReference type="Proteomes" id="UP001596317"/>
    </source>
</evidence>
<comment type="caution">
    <text evidence="3">The sequence shown here is derived from an EMBL/GenBank/DDBJ whole genome shotgun (WGS) entry which is preliminary data.</text>
</comment>
<evidence type="ECO:0000259" key="2">
    <source>
        <dbReference type="Pfam" id="PF13529"/>
    </source>
</evidence>
<reference evidence="4" key="1">
    <citation type="journal article" date="2019" name="Int. J. Syst. Evol. Microbiol.">
        <title>The Global Catalogue of Microorganisms (GCM) 10K type strain sequencing project: providing services to taxonomists for standard genome sequencing and annotation.</title>
        <authorList>
            <consortium name="The Broad Institute Genomics Platform"/>
            <consortium name="The Broad Institute Genome Sequencing Center for Infectious Disease"/>
            <person name="Wu L."/>
            <person name="Ma J."/>
        </authorList>
    </citation>
    <scope>NUCLEOTIDE SEQUENCE [LARGE SCALE GENOMIC DNA]</scope>
    <source>
        <strain evidence="4">CCUG 63830</strain>
    </source>
</reference>
<name>A0ABW1ZJN4_9DEIO</name>
<dbReference type="Proteomes" id="UP001596317">
    <property type="component" value="Unassembled WGS sequence"/>
</dbReference>
<sequence length="149" mass="15792">MPEPAPAPVPRPAPPAAPPLPARASIPGIRHEYQRLNNCGPVTVGMALSRWGSTRTQYDIAPVLKPGRADVNVSPDELAAYARAQGMTVHLARGGDRALLRRLLAAGLPVIVEAWFVTPDSGAWAITACSPATTTRVGSSARWTPTWGR</sequence>
<dbReference type="RefSeq" id="WP_380055526.1">
    <property type="nucleotide sequence ID" value="NZ_JBHSWB010000001.1"/>
</dbReference>
<keyword evidence="4" id="KW-1185">Reference proteome</keyword>
<feature type="region of interest" description="Disordered" evidence="1">
    <location>
        <begin position="1"/>
        <end position="23"/>
    </location>
</feature>
<dbReference type="EMBL" id="JBHSWB010000001">
    <property type="protein sequence ID" value="MFC6660477.1"/>
    <property type="molecule type" value="Genomic_DNA"/>
</dbReference>